<evidence type="ECO:0000313" key="2">
    <source>
        <dbReference type="EMBL" id="TID17479.1"/>
    </source>
</evidence>
<keyword evidence="3" id="KW-1185">Reference proteome</keyword>
<evidence type="ECO:0000313" key="3">
    <source>
        <dbReference type="Proteomes" id="UP000298493"/>
    </source>
</evidence>
<feature type="region of interest" description="Disordered" evidence="1">
    <location>
        <begin position="205"/>
        <end position="224"/>
    </location>
</feature>
<comment type="caution">
    <text evidence="2">The sequence shown here is derived from an EMBL/GenBank/DDBJ whole genome shotgun (WGS) entry which is preliminary data.</text>
</comment>
<protein>
    <submittedName>
        <fullName evidence="2">Uncharacterized protein</fullName>
    </submittedName>
</protein>
<evidence type="ECO:0000256" key="1">
    <source>
        <dbReference type="SAM" id="MobiDB-lite"/>
    </source>
</evidence>
<proteinExistence type="predicted"/>
<dbReference type="Proteomes" id="UP000298493">
    <property type="component" value="Unassembled WGS sequence"/>
</dbReference>
<name>A0A4Z1P693_9PEZI</name>
<sequence length="224" mass="24612">MRARSSKIIRQPEKEFPMTLPYRVGARIEKWLMFLPTGMIDEFDDEVTHRHGTRIGSTINVLLKARRAGVKRTTEDELYLCEASTTDGNMALKKVMDCNEVLVAQVEDLTLKESLGSAGSFTMRRKPDSIGPSGSDPDPDSDSATTPLEYCSWSLAIRTIWAHAVSDAARRSMVQGIAAEPLLAVTTTLDDEAELVILNSIMPREKQRGSGLPNRPASSGSMGE</sequence>
<feature type="region of interest" description="Disordered" evidence="1">
    <location>
        <begin position="120"/>
        <end position="145"/>
    </location>
</feature>
<reference evidence="2 3" key="1">
    <citation type="submission" date="2019-04" db="EMBL/GenBank/DDBJ databases">
        <title>High contiguity whole genome sequence and gene annotation resource for two Venturia nashicola isolates.</title>
        <authorList>
            <person name="Prokchorchik M."/>
            <person name="Won K."/>
            <person name="Lee Y."/>
            <person name="Choi E.D."/>
            <person name="Segonzac C."/>
            <person name="Sohn K.H."/>
        </authorList>
    </citation>
    <scope>NUCLEOTIDE SEQUENCE [LARGE SCALE GENOMIC DNA]</scope>
    <source>
        <strain evidence="2 3">PRI2</strain>
    </source>
</reference>
<dbReference type="EMBL" id="SNSC02000016">
    <property type="protein sequence ID" value="TID17479.1"/>
    <property type="molecule type" value="Genomic_DNA"/>
</dbReference>
<dbReference type="AlphaFoldDB" id="A0A4Z1P693"/>
<accession>A0A4Z1P693</accession>
<organism evidence="2 3">
    <name type="scientific">Venturia nashicola</name>
    <dbReference type="NCBI Taxonomy" id="86259"/>
    <lineage>
        <taxon>Eukaryota</taxon>
        <taxon>Fungi</taxon>
        <taxon>Dikarya</taxon>
        <taxon>Ascomycota</taxon>
        <taxon>Pezizomycotina</taxon>
        <taxon>Dothideomycetes</taxon>
        <taxon>Pleosporomycetidae</taxon>
        <taxon>Venturiales</taxon>
        <taxon>Venturiaceae</taxon>
        <taxon>Venturia</taxon>
    </lineage>
</organism>
<gene>
    <name evidence="2" type="ORF">E6O75_ATG08225</name>
</gene>